<sequence length="698" mass="77434">MVSYTAIRPPCGLQSDYYSSFDVRRLRKASSRHSYSLCTLAWCLLVILVLMWRLGCTLAPTTAGWSNENVPTWDHTRKGTGRELLRLRAEPLTPTGERIHARGHALWQRGIRQSWPLFRAMITSLRATADERLARSPLTKANRVQTPAGSPNFRKWESYRTMPLVGGFFFRASPVSPAPSFRRRSILTSITLIGSQALAGKSLLNLFTRSLAMFFISRKRNSSRGGCGGSSGFIWTTAAANVIHLGGREEVGGNGERLPRLVPTPGVIRTLSQAAMNLANKSSTDALGFSYTKSLTNPHSQESNEARSGDRVGHATGPPRHMQRSGYSASTWLLTILVKWGGTSSFCIYIRYLMASGTSSSRAGNMNCRKCQYWKPFKWVGSNLSFTFVAVFAAYYKGFPLYSIRLLHKKVGFERFSVDLIHLASKTCPFLLQTCSFPSISTRFSIHQYHFLSLLHTPIPFPLASPYTNTISVIPELVFDATYITGTTFTFSLSRLAFNSLHGEQLLLRPVSEQGGAVIKLRTHIREDMGSNPGPAILIPILHDLPNLPEVYRAPHIWDDGYNSPAIGSEEGMGRGIRRTSRYLARSIHTILGEPCTSEASCSLGEETAQVMKVRKKINIGFYITRECTSANNYGTSDRFYGPKAGTLSILPHCNCTRMSKAMHRNFSSSVLRAIPVLNVVLSILPVFSVKPVLLANQ</sequence>
<dbReference type="EMBL" id="JARBHB010000002">
    <property type="protein sequence ID" value="KAJ8894025.1"/>
    <property type="molecule type" value="Genomic_DNA"/>
</dbReference>
<keyword evidence="4" id="KW-1185">Reference proteome</keyword>
<feature type="transmembrane region" description="Helical" evidence="2">
    <location>
        <begin position="34"/>
        <end position="52"/>
    </location>
</feature>
<protein>
    <submittedName>
        <fullName evidence="3">Uncharacterized protein</fullName>
    </submittedName>
</protein>
<proteinExistence type="predicted"/>
<evidence type="ECO:0000256" key="1">
    <source>
        <dbReference type="SAM" id="MobiDB-lite"/>
    </source>
</evidence>
<keyword evidence="2" id="KW-1133">Transmembrane helix</keyword>
<name>A0ABQ9ICU8_9NEOP</name>
<evidence type="ECO:0000313" key="4">
    <source>
        <dbReference type="Proteomes" id="UP001159363"/>
    </source>
</evidence>
<feature type="region of interest" description="Disordered" evidence="1">
    <location>
        <begin position="296"/>
        <end position="325"/>
    </location>
</feature>
<evidence type="ECO:0000313" key="3">
    <source>
        <dbReference type="EMBL" id="KAJ8894025.1"/>
    </source>
</evidence>
<organism evidence="3 4">
    <name type="scientific">Dryococelus australis</name>
    <dbReference type="NCBI Taxonomy" id="614101"/>
    <lineage>
        <taxon>Eukaryota</taxon>
        <taxon>Metazoa</taxon>
        <taxon>Ecdysozoa</taxon>
        <taxon>Arthropoda</taxon>
        <taxon>Hexapoda</taxon>
        <taxon>Insecta</taxon>
        <taxon>Pterygota</taxon>
        <taxon>Neoptera</taxon>
        <taxon>Polyneoptera</taxon>
        <taxon>Phasmatodea</taxon>
        <taxon>Verophasmatodea</taxon>
        <taxon>Anareolatae</taxon>
        <taxon>Phasmatidae</taxon>
        <taxon>Eurycanthinae</taxon>
        <taxon>Dryococelus</taxon>
    </lineage>
</organism>
<comment type="caution">
    <text evidence="3">The sequence shown here is derived from an EMBL/GenBank/DDBJ whole genome shotgun (WGS) entry which is preliminary data.</text>
</comment>
<evidence type="ECO:0000256" key="2">
    <source>
        <dbReference type="SAM" id="Phobius"/>
    </source>
</evidence>
<dbReference type="Proteomes" id="UP001159363">
    <property type="component" value="Chromosome 2"/>
</dbReference>
<feature type="transmembrane region" description="Helical" evidence="2">
    <location>
        <begin position="377"/>
        <end position="396"/>
    </location>
</feature>
<gene>
    <name evidence="3" type="ORF">PR048_006635</name>
</gene>
<keyword evidence="2" id="KW-0472">Membrane</keyword>
<accession>A0ABQ9ICU8</accession>
<reference evidence="3 4" key="1">
    <citation type="submission" date="2023-02" db="EMBL/GenBank/DDBJ databases">
        <title>LHISI_Scaffold_Assembly.</title>
        <authorList>
            <person name="Stuart O.P."/>
            <person name="Cleave R."/>
            <person name="Magrath M.J.L."/>
            <person name="Mikheyev A.S."/>
        </authorList>
    </citation>
    <scope>NUCLEOTIDE SEQUENCE [LARGE SCALE GENOMIC DNA]</scope>
    <source>
        <strain evidence="3">Daus_M_001</strain>
        <tissue evidence="3">Leg muscle</tissue>
    </source>
</reference>
<keyword evidence="2" id="KW-0812">Transmembrane</keyword>
<feature type="compositionally biased region" description="Basic and acidic residues" evidence="1">
    <location>
        <begin position="302"/>
        <end position="313"/>
    </location>
</feature>